<keyword evidence="4" id="KW-1003">Cell membrane</keyword>
<feature type="transmembrane region" description="Helical" evidence="8">
    <location>
        <begin position="173"/>
        <end position="194"/>
    </location>
</feature>
<comment type="similarity">
    <text evidence="2">Belongs to the CitM (TC 2.A.11) transporter family.</text>
</comment>
<keyword evidence="6 8" id="KW-1133">Transmembrane helix</keyword>
<evidence type="ECO:0000313" key="11">
    <source>
        <dbReference type="Proteomes" id="UP000027284"/>
    </source>
</evidence>
<dbReference type="OrthoDB" id="9765532at2"/>
<sequence>MDWLVLAVFVAVYLGMFLGELPGLALDRTGVAVLGAIALVASGRVTPEMAWQAVDVPTLALLAGLMVVSAQFRLAGFYTFIARRLASAAVAPPVLLAWLLVVVAVLSAFLVNDIVCLAMAPILVEGCARRGLDPVPFLLGLACAANIGSAATLMGNPQNMLIAQKLHLGFLSYLGLAFPVVILSLAACWLVLVLQQKGQWFAHTPIPAITARELSRWQAAKGLVVLGAVVLAFSVTPWPREIVAVTAAGLLLTSRRMASREMLGLVDWQLLALFVGLFVVNHAFAVEGWMAAALSKLSGWGLDLSQPAVLFLSAAALSNLVSNVPAVMLLLPSATYPAAGPILALASTLAGNLLVVGSIANIIVVEQAAQLGVGISARDHARVGVPVSLITLFLALAWVLLAF</sequence>
<dbReference type="EMBL" id="JMFG01000011">
    <property type="protein sequence ID" value="KDA54184.1"/>
    <property type="molecule type" value="Genomic_DNA"/>
</dbReference>
<feature type="transmembrane region" description="Helical" evidence="8">
    <location>
        <begin position="135"/>
        <end position="153"/>
    </location>
</feature>
<keyword evidence="5 8" id="KW-0812">Transmembrane</keyword>
<dbReference type="CDD" id="cd01117">
    <property type="entry name" value="YbiR_permease"/>
    <property type="match status" value="1"/>
</dbReference>
<evidence type="ECO:0000256" key="2">
    <source>
        <dbReference type="ARBA" id="ARBA00009843"/>
    </source>
</evidence>
<feature type="transmembrane region" description="Helical" evidence="8">
    <location>
        <begin position="270"/>
        <end position="290"/>
    </location>
</feature>
<dbReference type="InterPro" id="IPR000802">
    <property type="entry name" value="Arsenical_pump_ArsB"/>
</dbReference>
<comment type="caution">
    <text evidence="10">The sequence shown here is derived from an EMBL/GenBank/DDBJ whole genome shotgun (WGS) entry which is preliminary data.</text>
</comment>
<dbReference type="GO" id="GO:0015105">
    <property type="term" value="F:arsenite transmembrane transporter activity"/>
    <property type="evidence" value="ECO:0007669"/>
    <property type="project" value="InterPro"/>
</dbReference>
<evidence type="ECO:0000256" key="1">
    <source>
        <dbReference type="ARBA" id="ARBA00004651"/>
    </source>
</evidence>
<dbReference type="Pfam" id="PF03600">
    <property type="entry name" value="CitMHS"/>
    <property type="match status" value="1"/>
</dbReference>
<dbReference type="RefSeq" id="WP_038048237.1">
    <property type="nucleotide sequence ID" value="NZ_JMFG01000011.1"/>
</dbReference>
<dbReference type="GO" id="GO:0005886">
    <property type="term" value="C:plasma membrane"/>
    <property type="evidence" value="ECO:0007669"/>
    <property type="project" value="UniProtKB-SubCell"/>
</dbReference>
<proteinExistence type="inferred from homology"/>
<dbReference type="STRING" id="1312852.EG19_01050"/>
<feature type="transmembrane region" description="Helical" evidence="8">
    <location>
        <begin position="96"/>
        <end position="123"/>
    </location>
</feature>
<feature type="domain" description="Citrate transporter-like" evidence="9">
    <location>
        <begin position="26"/>
        <end position="350"/>
    </location>
</feature>
<evidence type="ECO:0000256" key="3">
    <source>
        <dbReference type="ARBA" id="ARBA00022448"/>
    </source>
</evidence>
<dbReference type="InterPro" id="IPR004680">
    <property type="entry name" value="Cit_transptr-like_dom"/>
</dbReference>
<keyword evidence="11" id="KW-1185">Reference proteome</keyword>
<evidence type="ECO:0000256" key="5">
    <source>
        <dbReference type="ARBA" id="ARBA00022692"/>
    </source>
</evidence>
<feature type="transmembrane region" description="Helical" evidence="8">
    <location>
        <begin position="59"/>
        <end position="81"/>
    </location>
</feature>
<keyword evidence="7 8" id="KW-0472">Membrane</keyword>
<reference evidence="10 11" key="1">
    <citation type="submission" date="2014-04" db="EMBL/GenBank/DDBJ databases">
        <title>The Genome Sequence of Thermoanaerobaculum aquaticum MP-01, The First Cultivated Group 23 Acidobacterium.</title>
        <authorList>
            <person name="Stamps B.W."/>
            <person name="Losey N.A."/>
            <person name="Lawson P.A."/>
            <person name="Stevenson B.S."/>
        </authorList>
    </citation>
    <scope>NUCLEOTIDE SEQUENCE [LARGE SCALE GENOMIC DNA]</scope>
    <source>
        <strain evidence="10 11">MP-01</strain>
    </source>
</reference>
<evidence type="ECO:0000313" key="10">
    <source>
        <dbReference type="EMBL" id="KDA54184.1"/>
    </source>
</evidence>
<dbReference type="PANTHER" id="PTHR43302">
    <property type="entry name" value="TRANSPORTER ARSB-RELATED"/>
    <property type="match status" value="1"/>
</dbReference>
<name>A0A062XXM7_9BACT</name>
<organism evidence="10 11">
    <name type="scientific">Thermoanaerobaculum aquaticum</name>
    <dbReference type="NCBI Taxonomy" id="1312852"/>
    <lineage>
        <taxon>Bacteria</taxon>
        <taxon>Pseudomonadati</taxon>
        <taxon>Acidobacteriota</taxon>
        <taxon>Thermoanaerobaculia</taxon>
        <taxon>Thermoanaerobaculales</taxon>
        <taxon>Thermoanaerobaculaceae</taxon>
        <taxon>Thermoanaerobaculum</taxon>
    </lineage>
</organism>
<dbReference type="PANTHER" id="PTHR43302:SF5">
    <property type="entry name" value="TRANSPORTER ARSB-RELATED"/>
    <property type="match status" value="1"/>
</dbReference>
<feature type="transmembrane region" description="Helical" evidence="8">
    <location>
        <begin position="310"/>
        <end position="331"/>
    </location>
</feature>
<evidence type="ECO:0000256" key="8">
    <source>
        <dbReference type="SAM" id="Phobius"/>
    </source>
</evidence>
<evidence type="ECO:0000256" key="6">
    <source>
        <dbReference type="ARBA" id="ARBA00022989"/>
    </source>
</evidence>
<evidence type="ECO:0000256" key="7">
    <source>
        <dbReference type="ARBA" id="ARBA00023136"/>
    </source>
</evidence>
<keyword evidence="3" id="KW-0813">Transport</keyword>
<dbReference type="AlphaFoldDB" id="A0A062XXM7"/>
<evidence type="ECO:0000256" key="4">
    <source>
        <dbReference type="ARBA" id="ARBA00022475"/>
    </source>
</evidence>
<evidence type="ECO:0000259" key="9">
    <source>
        <dbReference type="Pfam" id="PF03600"/>
    </source>
</evidence>
<comment type="subcellular location">
    <subcellularLocation>
        <location evidence="1">Cell membrane</location>
        <topology evidence="1">Multi-pass membrane protein</topology>
    </subcellularLocation>
</comment>
<gene>
    <name evidence="10" type="ORF">EG19_01050</name>
</gene>
<dbReference type="Proteomes" id="UP000027284">
    <property type="component" value="Unassembled WGS sequence"/>
</dbReference>
<dbReference type="PRINTS" id="PR00758">
    <property type="entry name" value="ARSENICPUMP"/>
</dbReference>
<feature type="transmembrane region" description="Helical" evidence="8">
    <location>
        <begin position="343"/>
        <end position="363"/>
    </location>
</feature>
<feature type="transmembrane region" description="Helical" evidence="8">
    <location>
        <begin position="383"/>
        <end position="401"/>
    </location>
</feature>
<accession>A0A062XXM7</accession>
<protein>
    <submittedName>
        <fullName evidence="10">Transporter</fullName>
    </submittedName>
</protein>